<name>A0A5M3M8N4_CONPW</name>
<evidence type="ECO:0000313" key="2">
    <source>
        <dbReference type="Proteomes" id="UP000053558"/>
    </source>
</evidence>
<dbReference type="Proteomes" id="UP000053558">
    <property type="component" value="Unassembled WGS sequence"/>
</dbReference>
<dbReference type="KEGG" id="cput:CONPUDRAFT_85251"/>
<evidence type="ECO:0000313" key="1">
    <source>
        <dbReference type="EMBL" id="EIW75417.1"/>
    </source>
</evidence>
<accession>A0A5M3M8N4</accession>
<dbReference type="AlphaFoldDB" id="A0A5M3M8N4"/>
<dbReference type="OrthoDB" id="66095at2759"/>
<dbReference type="GeneID" id="19210915"/>
<sequence>MLDPPAQPPTQSPLTAVDVRVVRALLTSRPALLPIELIDIILDEAEYWPHSTVEVNGIRQVRGVHKSPCCSEAYLVTLPLAHPHTEGHHIASPGKPPAVQLHQDMKEGAVSDASGGIRRGEHPCRRIVFELHSRDQGWSDYPEHHGTYDATRSWFDVSVVRDFSSLLLLPPSAPADSATNHTVGAMRDRDLQRNVHAKAEETWHVIVWDWKDTIEEGSREALEAENG</sequence>
<dbReference type="EMBL" id="JH711588">
    <property type="protein sequence ID" value="EIW75417.1"/>
    <property type="molecule type" value="Genomic_DNA"/>
</dbReference>
<dbReference type="RefSeq" id="XP_007774146.1">
    <property type="nucleotide sequence ID" value="XM_007775956.1"/>
</dbReference>
<organism evidence="1 2">
    <name type="scientific">Coniophora puteana (strain RWD-64-598)</name>
    <name type="common">Brown rot fungus</name>
    <dbReference type="NCBI Taxonomy" id="741705"/>
    <lineage>
        <taxon>Eukaryota</taxon>
        <taxon>Fungi</taxon>
        <taxon>Dikarya</taxon>
        <taxon>Basidiomycota</taxon>
        <taxon>Agaricomycotina</taxon>
        <taxon>Agaricomycetes</taxon>
        <taxon>Agaricomycetidae</taxon>
        <taxon>Boletales</taxon>
        <taxon>Coniophorineae</taxon>
        <taxon>Coniophoraceae</taxon>
        <taxon>Coniophora</taxon>
    </lineage>
</organism>
<comment type="caution">
    <text evidence="1">The sequence shown here is derived from an EMBL/GenBank/DDBJ whole genome shotgun (WGS) entry which is preliminary data.</text>
</comment>
<gene>
    <name evidence="1" type="ORF">CONPUDRAFT_85251</name>
</gene>
<proteinExistence type="predicted"/>
<protein>
    <submittedName>
        <fullName evidence="1">Uncharacterized protein</fullName>
    </submittedName>
</protein>
<keyword evidence="2" id="KW-1185">Reference proteome</keyword>
<reference evidence="2" key="1">
    <citation type="journal article" date="2012" name="Science">
        <title>The Paleozoic origin of enzymatic lignin decomposition reconstructed from 31 fungal genomes.</title>
        <authorList>
            <person name="Floudas D."/>
            <person name="Binder M."/>
            <person name="Riley R."/>
            <person name="Barry K."/>
            <person name="Blanchette R.A."/>
            <person name="Henrissat B."/>
            <person name="Martinez A.T."/>
            <person name="Otillar R."/>
            <person name="Spatafora J.W."/>
            <person name="Yadav J.S."/>
            <person name="Aerts A."/>
            <person name="Benoit I."/>
            <person name="Boyd A."/>
            <person name="Carlson A."/>
            <person name="Copeland A."/>
            <person name="Coutinho P.M."/>
            <person name="de Vries R.P."/>
            <person name="Ferreira P."/>
            <person name="Findley K."/>
            <person name="Foster B."/>
            <person name="Gaskell J."/>
            <person name="Glotzer D."/>
            <person name="Gorecki P."/>
            <person name="Heitman J."/>
            <person name="Hesse C."/>
            <person name="Hori C."/>
            <person name="Igarashi K."/>
            <person name="Jurgens J.A."/>
            <person name="Kallen N."/>
            <person name="Kersten P."/>
            <person name="Kohler A."/>
            <person name="Kuees U."/>
            <person name="Kumar T.K.A."/>
            <person name="Kuo A."/>
            <person name="LaButti K."/>
            <person name="Larrondo L.F."/>
            <person name="Lindquist E."/>
            <person name="Ling A."/>
            <person name="Lombard V."/>
            <person name="Lucas S."/>
            <person name="Lundell T."/>
            <person name="Martin R."/>
            <person name="McLaughlin D.J."/>
            <person name="Morgenstern I."/>
            <person name="Morin E."/>
            <person name="Murat C."/>
            <person name="Nagy L.G."/>
            <person name="Nolan M."/>
            <person name="Ohm R.A."/>
            <person name="Patyshakuliyeva A."/>
            <person name="Rokas A."/>
            <person name="Ruiz-Duenas F.J."/>
            <person name="Sabat G."/>
            <person name="Salamov A."/>
            <person name="Samejima M."/>
            <person name="Schmutz J."/>
            <person name="Slot J.C."/>
            <person name="St John F."/>
            <person name="Stenlid J."/>
            <person name="Sun H."/>
            <person name="Sun S."/>
            <person name="Syed K."/>
            <person name="Tsang A."/>
            <person name="Wiebenga A."/>
            <person name="Young D."/>
            <person name="Pisabarro A."/>
            <person name="Eastwood D.C."/>
            <person name="Martin F."/>
            <person name="Cullen D."/>
            <person name="Grigoriev I.V."/>
            <person name="Hibbett D.S."/>
        </authorList>
    </citation>
    <scope>NUCLEOTIDE SEQUENCE [LARGE SCALE GENOMIC DNA]</scope>
    <source>
        <strain evidence="2">RWD-64-598 SS2</strain>
    </source>
</reference>